<dbReference type="CDD" id="cd00303">
    <property type="entry name" value="retropepsin_like"/>
    <property type="match status" value="1"/>
</dbReference>
<dbReference type="PANTHER" id="PTHR33067">
    <property type="entry name" value="RNA-DIRECTED DNA POLYMERASE-RELATED"/>
    <property type="match status" value="1"/>
</dbReference>
<dbReference type="PANTHER" id="PTHR33067:SF9">
    <property type="entry name" value="RNA-DIRECTED DNA POLYMERASE"/>
    <property type="match status" value="1"/>
</dbReference>
<feature type="compositionally biased region" description="Basic and acidic residues" evidence="1">
    <location>
        <begin position="367"/>
        <end position="390"/>
    </location>
</feature>
<proteinExistence type="predicted"/>
<organism evidence="2 3">
    <name type="scientific">Tanacetum coccineum</name>
    <dbReference type="NCBI Taxonomy" id="301880"/>
    <lineage>
        <taxon>Eukaryota</taxon>
        <taxon>Viridiplantae</taxon>
        <taxon>Streptophyta</taxon>
        <taxon>Embryophyta</taxon>
        <taxon>Tracheophyta</taxon>
        <taxon>Spermatophyta</taxon>
        <taxon>Magnoliopsida</taxon>
        <taxon>eudicotyledons</taxon>
        <taxon>Gunneridae</taxon>
        <taxon>Pentapetalae</taxon>
        <taxon>asterids</taxon>
        <taxon>campanulids</taxon>
        <taxon>Asterales</taxon>
        <taxon>Asteraceae</taxon>
        <taxon>Asteroideae</taxon>
        <taxon>Anthemideae</taxon>
        <taxon>Anthemidinae</taxon>
        <taxon>Tanacetum</taxon>
    </lineage>
</organism>
<comment type="caution">
    <text evidence="2">The sequence shown here is derived from an EMBL/GenBank/DDBJ whole genome shotgun (WGS) entry which is preliminary data.</text>
</comment>
<reference evidence="2" key="1">
    <citation type="journal article" date="2022" name="Int. J. Mol. Sci.">
        <title>Draft Genome of Tanacetum Coccineum: Genomic Comparison of Closely Related Tanacetum-Family Plants.</title>
        <authorList>
            <person name="Yamashiro T."/>
            <person name="Shiraishi A."/>
            <person name="Nakayama K."/>
            <person name="Satake H."/>
        </authorList>
    </citation>
    <scope>NUCLEOTIDE SEQUENCE</scope>
</reference>
<feature type="region of interest" description="Disordered" evidence="1">
    <location>
        <begin position="157"/>
        <end position="185"/>
    </location>
</feature>
<feature type="compositionally biased region" description="Basic and acidic residues" evidence="1">
    <location>
        <begin position="157"/>
        <end position="180"/>
    </location>
</feature>
<sequence>MVGSYYSFPCSILYTKKDCKTPHDILMFQQHQGESLSEAWTLFKDLLQKVPHHGIDRWLQIQKFYDHVSFHLKYEIDRAVDGKSLRTSPFMTMKARMTQENSSNCRAPKKVLIKEEAKSIVTKNLNSISLARREEERNDNDDMAADGGINGMDTEITVKEAENETKNKPIKRAEREENGKASRSQPVGYYLKHRINEKLIEGLVDNHRFNDSLLGIQVGKVKGKTYNLLPRGPVYEAILRKKITRKEDIRGNFEIPCNIGGLKCMNALVDQGSDVNGMPLSTNMKLTDERPVETNIRLSLASHSYIYPLGIAKDVLVDVVGYVYPVDFLILDIKEDEKRPFILGTPFLMTAKAVIKFDKGTASLRMGGKDKTSPGKGDEIQPMEEQKLLQ</sequence>
<evidence type="ECO:0000256" key="1">
    <source>
        <dbReference type="SAM" id="MobiDB-lite"/>
    </source>
</evidence>
<dbReference type="Proteomes" id="UP001151760">
    <property type="component" value="Unassembled WGS sequence"/>
</dbReference>
<evidence type="ECO:0000313" key="3">
    <source>
        <dbReference type="Proteomes" id="UP001151760"/>
    </source>
</evidence>
<evidence type="ECO:0000313" key="2">
    <source>
        <dbReference type="EMBL" id="GJS88365.1"/>
    </source>
</evidence>
<feature type="region of interest" description="Disordered" evidence="1">
    <location>
        <begin position="365"/>
        <end position="390"/>
    </location>
</feature>
<dbReference type="InterPro" id="IPR021109">
    <property type="entry name" value="Peptidase_aspartic_dom_sf"/>
</dbReference>
<reference evidence="2" key="2">
    <citation type="submission" date="2022-01" db="EMBL/GenBank/DDBJ databases">
        <authorList>
            <person name="Yamashiro T."/>
            <person name="Shiraishi A."/>
            <person name="Satake H."/>
            <person name="Nakayama K."/>
        </authorList>
    </citation>
    <scope>NUCLEOTIDE SEQUENCE</scope>
</reference>
<keyword evidence="3" id="KW-1185">Reference proteome</keyword>
<gene>
    <name evidence="2" type="ORF">Tco_0771001</name>
</gene>
<accession>A0ABQ4ZE31</accession>
<protein>
    <submittedName>
        <fullName evidence="2">Zinc finger, CCHC-type containing protein</fullName>
    </submittedName>
</protein>
<name>A0ABQ4ZE31_9ASTR</name>
<dbReference type="EMBL" id="BQNB010011267">
    <property type="protein sequence ID" value="GJS88365.1"/>
    <property type="molecule type" value="Genomic_DNA"/>
</dbReference>
<dbReference type="Gene3D" id="2.40.70.10">
    <property type="entry name" value="Acid Proteases"/>
    <property type="match status" value="1"/>
</dbReference>